<reference evidence="1 2" key="1">
    <citation type="submission" date="2021-07" db="EMBL/GenBank/DDBJ databases">
        <authorList>
            <person name="Palmer J.M."/>
        </authorList>
    </citation>
    <scope>NUCLEOTIDE SEQUENCE [LARGE SCALE GENOMIC DNA]</scope>
    <source>
        <strain evidence="1 2">AT_MEX2019</strain>
        <tissue evidence="1">Muscle</tissue>
    </source>
</reference>
<evidence type="ECO:0000313" key="1">
    <source>
        <dbReference type="EMBL" id="MED6231910.1"/>
    </source>
</evidence>
<name>A0ABU7A2Q1_9TELE</name>
<protein>
    <submittedName>
        <fullName evidence="1">Uncharacterized protein</fullName>
    </submittedName>
</protein>
<feature type="non-terminal residue" evidence="1">
    <location>
        <position position="1"/>
    </location>
</feature>
<keyword evidence="2" id="KW-1185">Reference proteome</keyword>
<comment type="caution">
    <text evidence="1">The sequence shown here is derived from an EMBL/GenBank/DDBJ whole genome shotgun (WGS) entry which is preliminary data.</text>
</comment>
<sequence length="79" mass="8933">EQQRYQGGRRAGGTWHDEKDTPALKHMHIWIGLYFAPSILPSTLINFPVPAEEMHPHSMMLPPPCFQGVDVPSCTIFSM</sequence>
<accession>A0ABU7A2Q1</accession>
<dbReference type="Proteomes" id="UP001345963">
    <property type="component" value="Unassembled WGS sequence"/>
</dbReference>
<evidence type="ECO:0000313" key="2">
    <source>
        <dbReference type="Proteomes" id="UP001345963"/>
    </source>
</evidence>
<gene>
    <name evidence="1" type="ORF">ATANTOWER_013392</name>
</gene>
<organism evidence="1 2">
    <name type="scientific">Ataeniobius toweri</name>
    <dbReference type="NCBI Taxonomy" id="208326"/>
    <lineage>
        <taxon>Eukaryota</taxon>
        <taxon>Metazoa</taxon>
        <taxon>Chordata</taxon>
        <taxon>Craniata</taxon>
        <taxon>Vertebrata</taxon>
        <taxon>Euteleostomi</taxon>
        <taxon>Actinopterygii</taxon>
        <taxon>Neopterygii</taxon>
        <taxon>Teleostei</taxon>
        <taxon>Neoteleostei</taxon>
        <taxon>Acanthomorphata</taxon>
        <taxon>Ovalentaria</taxon>
        <taxon>Atherinomorphae</taxon>
        <taxon>Cyprinodontiformes</taxon>
        <taxon>Goodeidae</taxon>
        <taxon>Ataeniobius</taxon>
    </lineage>
</organism>
<dbReference type="EMBL" id="JAHUTI010000283">
    <property type="protein sequence ID" value="MED6231910.1"/>
    <property type="molecule type" value="Genomic_DNA"/>
</dbReference>
<proteinExistence type="predicted"/>